<protein>
    <recommendedName>
        <fullName evidence="1">non-specific serine/threonine protein kinase</fullName>
        <ecNumber evidence="1">2.7.11.1</ecNumber>
    </recommendedName>
</protein>
<dbReference type="SUPFAM" id="SSF56112">
    <property type="entry name" value="Protein kinase-like (PK-like)"/>
    <property type="match status" value="1"/>
</dbReference>
<dbReference type="Pfam" id="PF25816">
    <property type="entry name" value="RamC_N"/>
    <property type="match status" value="1"/>
</dbReference>
<keyword evidence="4" id="KW-0547">Nucleotide-binding</keyword>
<reference evidence="9" key="1">
    <citation type="submission" date="2024-05" db="EMBL/GenBank/DDBJ databases">
        <title>30 novel species of actinomycetes from the DSMZ collection.</title>
        <authorList>
            <person name="Nouioui I."/>
        </authorList>
    </citation>
    <scope>NUCLEOTIDE SEQUENCE</scope>
    <source>
        <strain evidence="9">DSM 40712</strain>
    </source>
</reference>
<proteinExistence type="predicted"/>
<evidence type="ECO:0000313" key="9">
    <source>
        <dbReference type="EMBL" id="MDT0611805.1"/>
    </source>
</evidence>
<keyword evidence="3" id="KW-0808">Transferase</keyword>
<dbReference type="SUPFAM" id="SSF158745">
    <property type="entry name" value="LanC-like"/>
    <property type="match status" value="1"/>
</dbReference>
<gene>
    <name evidence="9" type="primary">lanKC</name>
    <name evidence="9" type="ORF">RM812_16425</name>
</gene>
<evidence type="ECO:0000256" key="4">
    <source>
        <dbReference type="ARBA" id="ARBA00022741"/>
    </source>
</evidence>
<dbReference type="PANTHER" id="PTHR43289">
    <property type="entry name" value="MITOGEN-ACTIVATED PROTEIN KINASE KINASE KINASE 20-RELATED"/>
    <property type="match status" value="1"/>
</dbReference>
<dbReference type="SMART" id="SM00220">
    <property type="entry name" value="S_TKc"/>
    <property type="match status" value="1"/>
</dbReference>
<dbReference type="SMART" id="SM01260">
    <property type="entry name" value="LANC_like"/>
    <property type="match status" value="1"/>
</dbReference>
<dbReference type="Gene3D" id="1.50.10.20">
    <property type="match status" value="1"/>
</dbReference>
<evidence type="ECO:0000256" key="1">
    <source>
        <dbReference type="ARBA" id="ARBA00012513"/>
    </source>
</evidence>
<dbReference type="InterPro" id="IPR058053">
    <property type="entry name" value="RamC_C"/>
</dbReference>
<name>A0ABU3APM1_9ACTN</name>
<evidence type="ECO:0000256" key="2">
    <source>
        <dbReference type="ARBA" id="ARBA00022527"/>
    </source>
</evidence>
<feature type="domain" description="Protein kinase" evidence="8">
    <location>
        <begin position="230"/>
        <end position="494"/>
    </location>
</feature>
<dbReference type="Gene3D" id="1.10.510.10">
    <property type="entry name" value="Transferase(Phosphotransferase) domain 1"/>
    <property type="match status" value="1"/>
</dbReference>
<dbReference type="InterPro" id="IPR053524">
    <property type="entry name" value="Aerial_hyphae_peptide-synth"/>
</dbReference>
<dbReference type="Proteomes" id="UP001180724">
    <property type="component" value="Unassembled WGS sequence"/>
</dbReference>
<dbReference type="InterPro" id="IPR007822">
    <property type="entry name" value="LANC-like"/>
</dbReference>
<comment type="caution">
    <text evidence="9">The sequence shown here is derived from an EMBL/GenBank/DDBJ whole genome shotgun (WGS) entry which is preliminary data.</text>
</comment>
<keyword evidence="10" id="KW-1185">Reference proteome</keyword>
<accession>A0ABU3APM1</accession>
<dbReference type="InterPro" id="IPR057929">
    <property type="entry name" value="RamC_N"/>
</dbReference>
<evidence type="ECO:0000256" key="7">
    <source>
        <dbReference type="SAM" id="MobiDB-lite"/>
    </source>
</evidence>
<dbReference type="RefSeq" id="WP_311573427.1">
    <property type="nucleotide sequence ID" value="NZ_JAVRFH010000014.1"/>
</dbReference>
<dbReference type="InterPro" id="IPR000719">
    <property type="entry name" value="Prot_kinase_dom"/>
</dbReference>
<dbReference type="NCBIfam" id="NF038151">
    <property type="entry name" value="lanthi_synth_III"/>
    <property type="match status" value="1"/>
</dbReference>
<keyword evidence="2" id="KW-0723">Serine/threonine-protein kinase</keyword>
<dbReference type="CDD" id="cd04791">
    <property type="entry name" value="LanC_SerThrkinase"/>
    <property type="match status" value="1"/>
</dbReference>
<sequence length="868" mass="94537">MNKGYAVYCDADPHFYDAPHRAAPGTRAAGSRYAAASLPAPAGWQRGESGDWLALRPSAVELPPQGWKIHVSACLDNAESVLERVRAYCLERGVAFKFVPSRYLLHQRNAKYADRAGSGKFITVYPADEEQFERLAGELAALLAGEPGPHILSDLRLGDSPVHVRYGSFTRRNCYDEDGELRPAVANPEGILVPDLRGPVFRVPDWVSVPGFLRAHVDARATVTLADIPYTVESALHFSNGGGVYRARDLRTGELVVLKEARPHAGLAADGADAVARLHRERRALERLSGLPCTPEVRDGFTVGDHHFLVLEHLDGKPLNTFFARRHPLIEARPDQRRLAEYTEWALDIHTQVEQAVADVHARGVVFNDLHLFNIMVRDDGRVALLDFEAAHHVEEPGRQTVAHPGFVAPPGRQGPAVDRYALACLRLALFLPLTSLLALDRRKAEHLADVVSQQFPVPRAFLDAAVDEITGAATRPPAARRNREHFVPVEPGDWPDSRDSMTAAVRASATPSREDRLFPGDVAQFATAGGGLSFGYGAAGVLYALAESGAERDEDEEQWLLERTKEPPSGMPLGFHDGIAGIAWTLEYLGHRDRALDLTRLILEHPLEDLAGDLHSGTAGVGLLLDSLAASTSDTALHAAALRCAELSARGLPDGRSDRRRRAGLLYGATGSALLFLRLYERTGDTNLLDLARDALRKDLSCCVRGAGGALQVDEGWRTMPYLGAGSVGIGMVLDDYLAHRRDEQFEQARTEIVRAAQAMFYAQPGLYRGVAGMVLYLGRTAATGPGTGPEAVRRQIDALAWHAMSYRGRLAFPGEQMMRLSMDLSTGTAGCLLAIASLRGDRPAGLPFLPPPRREPRPKSRSLQGP</sequence>
<dbReference type="PANTHER" id="PTHR43289:SF6">
    <property type="entry name" value="SERINE_THREONINE-PROTEIN KINASE NEKL-3"/>
    <property type="match status" value="1"/>
</dbReference>
<dbReference type="Pfam" id="PF00069">
    <property type="entry name" value="Pkinase"/>
    <property type="match status" value="1"/>
</dbReference>
<evidence type="ECO:0000256" key="6">
    <source>
        <dbReference type="ARBA" id="ARBA00022840"/>
    </source>
</evidence>
<evidence type="ECO:0000256" key="3">
    <source>
        <dbReference type="ARBA" id="ARBA00022679"/>
    </source>
</evidence>
<dbReference type="EMBL" id="JAVRFH010000014">
    <property type="protein sequence ID" value="MDT0611805.1"/>
    <property type="molecule type" value="Genomic_DNA"/>
</dbReference>
<evidence type="ECO:0000313" key="10">
    <source>
        <dbReference type="Proteomes" id="UP001180724"/>
    </source>
</evidence>
<evidence type="ECO:0000256" key="5">
    <source>
        <dbReference type="ARBA" id="ARBA00022777"/>
    </source>
</evidence>
<organism evidence="9 10">
    <name type="scientific">Streptomyces lancefieldiae</name>
    <dbReference type="NCBI Taxonomy" id="3075520"/>
    <lineage>
        <taxon>Bacteria</taxon>
        <taxon>Bacillati</taxon>
        <taxon>Actinomycetota</taxon>
        <taxon>Actinomycetes</taxon>
        <taxon>Kitasatosporales</taxon>
        <taxon>Streptomycetaceae</taxon>
        <taxon>Streptomyces</taxon>
    </lineage>
</organism>
<keyword evidence="6" id="KW-0067">ATP-binding</keyword>
<dbReference type="EC" id="2.7.11.1" evidence="1"/>
<evidence type="ECO:0000259" key="8">
    <source>
        <dbReference type="PROSITE" id="PS50011"/>
    </source>
</evidence>
<dbReference type="PROSITE" id="PS50011">
    <property type="entry name" value="PROTEIN_KINASE_DOM"/>
    <property type="match status" value="1"/>
</dbReference>
<dbReference type="InterPro" id="IPR011009">
    <property type="entry name" value="Kinase-like_dom_sf"/>
</dbReference>
<keyword evidence="5" id="KW-0418">Kinase</keyword>
<feature type="region of interest" description="Disordered" evidence="7">
    <location>
        <begin position="846"/>
        <end position="868"/>
    </location>
</feature>